<dbReference type="CDD" id="cd03260">
    <property type="entry name" value="ABC_PstB_phosphate_transporter"/>
    <property type="match status" value="1"/>
</dbReference>
<dbReference type="STRING" id="555875.SAMN04488124_2157"/>
<dbReference type="GO" id="GO:0016887">
    <property type="term" value="F:ATP hydrolysis activity"/>
    <property type="evidence" value="ECO:0007669"/>
    <property type="project" value="InterPro"/>
</dbReference>
<evidence type="ECO:0000313" key="7">
    <source>
        <dbReference type="EMBL" id="SFR52997.1"/>
    </source>
</evidence>
<keyword evidence="1" id="KW-0813">Transport</keyword>
<evidence type="ECO:0000256" key="3">
    <source>
        <dbReference type="ARBA" id="ARBA00022741"/>
    </source>
</evidence>
<evidence type="ECO:0000313" key="8">
    <source>
        <dbReference type="Proteomes" id="UP000243250"/>
    </source>
</evidence>
<evidence type="ECO:0000256" key="2">
    <source>
        <dbReference type="ARBA" id="ARBA00022475"/>
    </source>
</evidence>
<dbReference type="PROSITE" id="PS50893">
    <property type="entry name" value="ABC_TRANSPORTER_2"/>
    <property type="match status" value="1"/>
</dbReference>
<feature type="compositionally biased region" description="Low complexity" evidence="5">
    <location>
        <begin position="15"/>
        <end position="27"/>
    </location>
</feature>
<dbReference type="SMART" id="SM00382">
    <property type="entry name" value="AAA"/>
    <property type="match status" value="1"/>
</dbReference>
<keyword evidence="3" id="KW-0547">Nucleotide-binding</keyword>
<dbReference type="PANTHER" id="PTHR43423">
    <property type="entry name" value="ABC TRANSPORTER I FAMILY MEMBER 17"/>
    <property type="match status" value="1"/>
</dbReference>
<organism evidence="7 8">
    <name type="scientific">Halogeometricum limi</name>
    <dbReference type="NCBI Taxonomy" id="555875"/>
    <lineage>
        <taxon>Archaea</taxon>
        <taxon>Methanobacteriati</taxon>
        <taxon>Methanobacteriota</taxon>
        <taxon>Stenosarchaea group</taxon>
        <taxon>Halobacteria</taxon>
        <taxon>Halobacteriales</taxon>
        <taxon>Haloferacaceae</taxon>
        <taxon>Halogeometricum</taxon>
    </lineage>
</organism>
<dbReference type="Gene3D" id="3.40.50.300">
    <property type="entry name" value="P-loop containing nucleotide triphosphate hydrolases"/>
    <property type="match status" value="1"/>
</dbReference>
<proteinExistence type="predicted"/>
<feature type="compositionally biased region" description="Polar residues" evidence="5">
    <location>
        <begin position="1"/>
        <end position="14"/>
    </location>
</feature>
<dbReference type="SUPFAM" id="SSF52540">
    <property type="entry name" value="P-loop containing nucleoside triphosphate hydrolases"/>
    <property type="match status" value="1"/>
</dbReference>
<dbReference type="Pfam" id="PF00005">
    <property type="entry name" value="ABC_tran"/>
    <property type="match status" value="1"/>
</dbReference>
<dbReference type="PROSITE" id="PS00211">
    <property type="entry name" value="ABC_TRANSPORTER_1"/>
    <property type="match status" value="1"/>
</dbReference>
<sequence>MSETTSKAQTQADAQTGQQSGGTTVEGETQEELREEWVQYEFDGQPAISTRDVNVHYGDDHALHDISIDIPKNSVTALIGPSGCGKSTFLRCLNRMNDRIKAADVSGEVEFNGKNIYDKGTNLVELRKRIGQVFQSPNPFPKSIRKNISYGPRKHGDIDVSLLSRLLGRDDSDEEDELVERCLRQAALWDEVKDRLDDNALGLSGGQQQRLCIARALATDPEVLLMDEPASALDPIATSRIEDLISDLAEDYTVVIVTHSMQQAARISDQTAVFLTGGYLVEYDDTDKIFENPESQRVEDYITGKFG</sequence>
<dbReference type="NCBIfam" id="TIGR00972">
    <property type="entry name" value="3a0107s01c2"/>
    <property type="match status" value="1"/>
</dbReference>
<keyword evidence="2" id="KW-1003">Cell membrane</keyword>
<feature type="region of interest" description="Disordered" evidence="5">
    <location>
        <begin position="1"/>
        <end position="31"/>
    </location>
</feature>
<dbReference type="RefSeq" id="WP_089880498.1">
    <property type="nucleotide sequence ID" value="NZ_FOYS01000003.1"/>
</dbReference>
<dbReference type="GO" id="GO:0035435">
    <property type="term" value="P:phosphate ion transmembrane transport"/>
    <property type="evidence" value="ECO:0007669"/>
    <property type="project" value="InterPro"/>
</dbReference>
<dbReference type="GO" id="GO:0005524">
    <property type="term" value="F:ATP binding"/>
    <property type="evidence" value="ECO:0007669"/>
    <property type="project" value="UniProtKB-KW"/>
</dbReference>
<dbReference type="EMBL" id="FOYS01000003">
    <property type="protein sequence ID" value="SFR52997.1"/>
    <property type="molecule type" value="Genomic_DNA"/>
</dbReference>
<dbReference type="InterPro" id="IPR005670">
    <property type="entry name" value="PstB-like"/>
</dbReference>
<dbReference type="InterPro" id="IPR017871">
    <property type="entry name" value="ABC_transporter-like_CS"/>
</dbReference>
<dbReference type="PANTHER" id="PTHR43423:SF1">
    <property type="entry name" value="ABC TRANSPORTER I FAMILY MEMBER 17"/>
    <property type="match status" value="1"/>
</dbReference>
<keyword evidence="4 7" id="KW-0067">ATP-binding</keyword>
<dbReference type="InterPro" id="IPR027417">
    <property type="entry name" value="P-loop_NTPase"/>
</dbReference>
<dbReference type="GO" id="GO:0016020">
    <property type="term" value="C:membrane"/>
    <property type="evidence" value="ECO:0007669"/>
    <property type="project" value="InterPro"/>
</dbReference>
<keyword evidence="8" id="KW-1185">Reference proteome</keyword>
<keyword evidence="2" id="KW-0472">Membrane</keyword>
<feature type="domain" description="ABC transporter" evidence="6">
    <location>
        <begin position="48"/>
        <end position="302"/>
    </location>
</feature>
<reference evidence="8" key="1">
    <citation type="submission" date="2016-10" db="EMBL/GenBank/DDBJ databases">
        <authorList>
            <person name="Varghese N."/>
            <person name="Submissions S."/>
        </authorList>
    </citation>
    <scope>NUCLEOTIDE SEQUENCE [LARGE SCALE GENOMIC DNA]</scope>
    <source>
        <strain evidence="8">CGMCC 1.8711</strain>
    </source>
</reference>
<gene>
    <name evidence="7" type="ORF">SAMN04488124_2157</name>
</gene>
<accession>A0A1I6HFD2</accession>
<evidence type="ECO:0000256" key="4">
    <source>
        <dbReference type="ARBA" id="ARBA00022840"/>
    </source>
</evidence>
<dbReference type="GO" id="GO:0005315">
    <property type="term" value="F:phosphate transmembrane transporter activity"/>
    <property type="evidence" value="ECO:0007669"/>
    <property type="project" value="InterPro"/>
</dbReference>
<name>A0A1I6HFD2_9EURY</name>
<dbReference type="InterPro" id="IPR003593">
    <property type="entry name" value="AAA+_ATPase"/>
</dbReference>
<protein>
    <submittedName>
        <fullName evidence="7">Phosphate ABC transporter ATP-binding protein, PhoT family (TC 3.A.1.7.1)</fullName>
    </submittedName>
</protein>
<evidence type="ECO:0000256" key="1">
    <source>
        <dbReference type="ARBA" id="ARBA00022448"/>
    </source>
</evidence>
<dbReference type="InterPro" id="IPR003439">
    <property type="entry name" value="ABC_transporter-like_ATP-bd"/>
</dbReference>
<dbReference type="OrthoDB" id="31298at2157"/>
<dbReference type="Proteomes" id="UP000243250">
    <property type="component" value="Unassembled WGS sequence"/>
</dbReference>
<evidence type="ECO:0000256" key="5">
    <source>
        <dbReference type="SAM" id="MobiDB-lite"/>
    </source>
</evidence>
<dbReference type="AlphaFoldDB" id="A0A1I6HFD2"/>
<evidence type="ECO:0000259" key="6">
    <source>
        <dbReference type="PROSITE" id="PS50893"/>
    </source>
</evidence>